<dbReference type="PANTHER" id="PTHR10629:SF52">
    <property type="entry name" value="DNA (CYTOSINE-5)-METHYLTRANSFERASE 1"/>
    <property type="match status" value="1"/>
</dbReference>
<dbReference type="AlphaFoldDB" id="A0A239DW01"/>
<proteinExistence type="inferred from homology"/>
<comment type="catalytic activity">
    <reaction evidence="7">
        <text>a 2'-deoxycytidine in DNA + S-adenosyl-L-methionine = a 5-methyl-2'-deoxycytidine in DNA + S-adenosyl-L-homocysteine + H(+)</text>
        <dbReference type="Rhea" id="RHEA:13681"/>
        <dbReference type="Rhea" id="RHEA-COMP:11369"/>
        <dbReference type="Rhea" id="RHEA-COMP:11370"/>
        <dbReference type="ChEBI" id="CHEBI:15378"/>
        <dbReference type="ChEBI" id="CHEBI:57856"/>
        <dbReference type="ChEBI" id="CHEBI:59789"/>
        <dbReference type="ChEBI" id="CHEBI:85452"/>
        <dbReference type="ChEBI" id="CHEBI:85454"/>
        <dbReference type="EC" id="2.1.1.37"/>
    </reaction>
</comment>
<dbReference type="RefSeq" id="WP_089324685.1">
    <property type="nucleotide sequence ID" value="NZ_FZOR01000003.1"/>
</dbReference>
<sequence>MEGISAIDLFCGAGGLSQGLSEAGVKVVAGIDTDPRCKYPFEANIGGRFLEQDVQTVSGAQLNRLWGRGTVKVLAGCAPCQPFSSYRRGVDTSREKEWSLLSEFGRLARTTRPHVVTMENVPRIASSTIFQTFISTLKTNGFHVSYKSVYCPEYGLPQHRRRLVLLASRLGPIKIPDGTYAPGSFITVRDAIGNLPAIENGEVDRIDSLHRSRNLSEINLKRIRASTPGGTWEDWPPELRAPCHRRATGATFRSVYARMLWDDPSPTITTMAYNFGTGRFGHPSQDRAISLREASILQGFPLGYDFIPPGGKVEFAPLGRLIGNAVPPVIGKLIGATIAEHIKDRFR</sequence>
<dbReference type="PROSITE" id="PS00094">
    <property type="entry name" value="C5_MTASE_1"/>
    <property type="match status" value="1"/>
</dbReference>
<protein>
    <recommendedName>
        <fullName evidence="7">Cytosine-specific methyltransferase</fullName>
        <ecNumber evidence="7">2.1.1.37</ecNumber>
    </recommendedName>
</protein>
<organism evidence="8 9">
    <name type="scientific">Actinomadura meyerae</name>
    <dbReference type="NCBI Taxonomy" id="240840"/>
    <lineage>
        <taxon>Bacteria</taxon>
        <taxon>Bacillati</taxon>
        <taxon>Actinomycetota</taxon>
        <taxon>Actinomycetes</taxon>
        <taxon>Streptosporangiales</taxon>
        <taxon>Thermomonosporaceae</taxon>
        <taxon>Actinomadura</taxon>
    </lineage>
</organism>
<dbReference type="GO" id="GO:0003886">
    <property type="term" value="F:DNA (cytosine-5-)-methyltransferase activity"/>
    <property type="evidence" value="ECO:0007669"/>
    <property type="project" value="UniProtKB-EC"/>
</dbReference>
<evidence type="ECO:0000256" key="1">
    <source>
        <dbReference type="ARBA" id="ARBA00022603"/>
    </source>
</evidence>
<dbReference type="OrthoDB" id="9813719at2"/>
<evidence type="ECO:0000256" key="3">
    <source>
        <dbReference type="ARBA" id="ARBA00022691"/>
    </source>
</evidence>
<dbReference type="InterPro" id="IPR050390">
    <property type="entry name" value="C5-Methyltransferase"/>
</dbReference>
<dbReference type="EMBL" id="FZOR01000003">
    <property type="protein sequence ID" value="SNS35903.1"/>
    <property type="molecule type" value="Genomic_DNA"/>
</dbReference>
<evidence type="ECO:0000256" key="6">
    <source>
        <dbReference type="RuleBase" id="RU000416"/>
    </source>
</evidence>
<keyword evidence="9" id="KW-1185">Reference proteome</keyword>
<dbReference type="PROSITE" id="PS51679">
    <property type="entry name" value="SAM_MT_C5"/>
    <property type="match status" value="1"/>
</dbReference>
<gene>
    <name evidence="8" type="ORF">SAMN05443665_100363</name>
</gene>
<dbReference type="PANTHER" id="PTHR10629">
    <property type="entry name" value="CYTOSINE-SPECIFIC METHYLTRANSFERASE"/>
    <property type="match status" value="1"/>
</dbReference>
<keyword evidence="3 5" id="KW-0949">S-adenosyl-L-methionine</keyword>
<dbReference type="GO" id="GO:0003677">
    <property type="term" value="F:DNA binding"/>
    <property type="evidence" value="ECO:0007669"/>
    <property type="project" value="TreeGrafter"/>
</dbReference>
<keyword evidence="2 5" id="KW-0808">Transferase</keyword>
<dbReference type="Pfam" id="PF00145">
    <property type="entry name" value="DNA_methylase"/>
    <property type="match status" value="1"/>
</dbReference>
<dbReference type="Gene3D" id="3.40.50.150">
    <property type="entry name" value="Vaccinia Virus protein VP39"/>
    <property type="match status" value="1"/>
</dbReference>
<keyword evidence="1 5" id="KW-0489">Methyltransferase</keyword>
<dbReference type="InterPro" id="IPR001525">
    <property type="entry name" value="C5_MeTfrase"/>
</dbReference>
<dbReference type="NCBIfam" id="TIGR00675">
    <property type="entry name" value="dcm"/>
    <property type="match status" value="1"/>
</dbReference>
<evidence type="ECO:0000256" key="2">
    <source>
        <dbReference type="ARBA" id="ARBA00022679"/>
    </source>
</evidence>
<dbReference type="PRINTS" id="PR00105">
    <property type="entry name" value="C5METTRFRASE"/>
</dbReference>
<dbReference type="InterPro" id="IPR018117">
    <property type="entry name" value="C5_DNA_meth_AS"/>
</dbReference>
<feature type="active site" evidence="5">
    <location>
        <position position="80"/>
    </location>
</feature>
<dbReference type="GO" id="GO:0009307">
    <property type="term" value="P:DNA restriction-modification system"/>
    <property type="evidence" value="ECO:0007669"/>
    <property type="project" value="UniProtKB-KW"/>
</dbReference>
<dbReference type="GO" id="GO:0044027">
    <property type="term" value="P:negative regulation of gene expression via chromosomal CpG island methylation"/>
    <property type="evidence" value="ECO:0007669"/>
    <property type="project" value="TreeGrafter"/>
</dbReference>
<dbReference type="GO" id="GO:0032259">
    <property type="term" value="P:methylation"/>
    <property type="evidence" value="ECO:0007669"/>
    <property type="project" value="UniProtKB-KW"/>
</dbReference>
<evidence type="ECO:0000256" key="5">
    <source>
        <dbReference type="PROSITE-ProRule" id="PRU01016"/>
    </source>
</evidence>
<name>A0A239DW01_9ACTN</name>
<dbReference type="SUPFAM" id="SSF53335">
    <property type="entry name" value="S-adenosyl-L-methionine-dependent methyltransferases"/>
    <property type="match status" value="1"/>
</dbReference>
<comment type="similarity">
    <text evidence="5 6">Belongs to the class I-like SAM-binding methyltransferase superfamily. C5-methyltransferase family.</text>
</comment>
<evidence type="ECO:0000313" key="9">
    <source>
        <dbReference type="Proteomes" id="UP000198318"/>
    </source>
</evidence>
<reference evidence="8 9" key="1">
    <citation type="submission" date="2017-06" db="EMBL/GenBank/DDBJ databases">
        <authorList>
            <person name="Kim H.J."/>
            <person name="Triplett B.A."/>
        </authorList>
    </citation>
    <scope>NUCLEOTIDE SEQUENCE [LARGE SCALE GENOMIC DNA]</scope>
    <source>
        <strain evidence="8 9">DSM 44715</strain>
    </source>
</reference>
<evidence type="ECO:0000256" key="4">
    <source>
        <dbReference type="ARBA" id="ARBA00022747"/>
    </source>
</evidence>
<dbReference type="Proteomes" id="UP000198318">
    <property type="component" value="Unassembled WGS sequence"/>
</dbReference>
<dbReference type="EC" id="2.1.1.37" evidence="7"/>
<keyword evidence="4" id="KW-0680">Restriction system</keyword>
<dbReference type="Gene3D" id="3.90.120.10">
    <property type="entry name" value="DNA Methylase, subunit A, domain 2"/>
    <property type="match status" value="1"/>
</dbReference>
<accession>A0A239DW01</accession>
<dbReference type="InterPro" id="IPR029063">
    <property type="entry name" value="SAM-dependent_MTases_sf"/>
</dbReference>
<evidence type="ECO:0000256" key="7">
    <source>
        <dbReference type="RuleBase" id="RU000417"/>
    </source>
</evidence>
<evidence type="ECO:0000313" key="8">
    <source>
        <dbReference type="EMBL" id="SNS35903.1"/>
    </source>
</evidence>